<protein>
    <submittedName>
        <fullName evidence="1">Uncharacterized protein</fullName>
    </submittedName>
</protein>
<proteinExistence type="predicted"/>
<dbReference type="STRING" id="71451.RV07_GL001329"/>
<dbReference type="RefSeq" id="WP_010741483.1">
    <property type="nucleotide sequence ID" value="NZ_KB946251.1"/>
</dbReference>
<accession>R2NXA2</accession>
<reference evidence="2 4" key="2">
    <citation type="submission" date="2013-03" db="EMBL/GenBank/DDBJ databases">
        <title>The Genome Sequence of Enterococcus malodoratus ATCC_43197 (PacBio/Illumina hybrid assembly).</title>
        <authorList>
            <consortium name="The Broad Institute Genomics Platform"/>
            <consortium name="The Broad Institute Genome Sequencing Center for Infectious Disease"/>
            <person name="Earl A."/>
            <person name="Russ C."/>
            <person name="Gilmore M."/>
            <person name="Surin D."/>
            <person name="Walker B."/>
            <person name="Young S."/>
            <person name="Zeng Q."/>
            <person name="Gargeya S."/>
            <person name="Fitzgerald M."/>
            <person name="Haas B."/>
            <person name="Abouelleil A."/>
            <person name="Allen A.W."/>
            <person name="Alvarado L."/>
            <person name="Arachchi H.M."/>
            <person name="Berlin A.M."/>
            <person name="Chapman S.B."/>
            <person name="Gainer-Dewar J."/>
            <person name="Goldberg J."/>
            <person name="Griggs A."/>
            <person name="Gujja S."/>
            <person name="Hansen M."/>
            <person name="Howarth C."/>
            <person name="Imamovic A."/>
            <person name="Ireland A."/>
            <person name="Larimer J."/>
            <person name="McCowan C."/>
            <person name="Murphy C."/>
            <person name="Pearson M."/>
            <person name="Poon T.W."/>
            <person name="Priest M."/>
            <person name="Roberts A."/>
            <person name="Saif S."/>
            <person name="Shea T."/>
            <person name="Sisk P."/>
            <person name="Sykes S."/>
            <person name="Wortman J."/>
            <person name="Nusbaum C."/>
            <person name="Birren B."/>
        </authorList>
    </citation>
    <scope>NUCLEOTIDE SEQUENCE [LARGE SCALE GENOMIC DNA]</scope>
    <source>
        <strain evidence="2 4">ATCC 43197</strain>
    </source>
</reference>
<evidence type="ECO:0000313" key="2">
    <source>
        <dbReference type="EMBL" id="EOT67500.1"/>
    </source>
</evidence>
<reference evidence="1 3" key="1">
    <citation type="submission" date="2013-02" db="EMBL/GenBank/DDBJ databases">
        <title>The Genome Sequence of Enterococcus malodoratus ATCC_43197.</title>
        <authorList>
            <consortium name="The Broad Institute Genome Sequencing Platform"/>
            <consortium name="The Broad Institute Genome Sequencing Center for Infectious Disease"/>
            <person name="Earl A.M."/>
            <person name="Gilmore M.S."/>
            <person name="Lebreton F."/>
            <person name="Walker B."/>
            <person name="Young S.K."/>
            <person name="Zeng Q."/>
            <person name="Gargeya S."/>
            <person name="Fitzgerald M."/>
            <person name="Haas B."/>
            <person name="Abouelleil A."/>
            <person name="Alvarado L."/>
            <person name="Arachchi H.M."/>
            <person name="Berlin A.M."/>
            <person name="Chapman S.B."/>
            <person name="Dewar J."/>
            <person name="Goldberg J."/>
            <person name="Griggs A."/>
            <person name="Gujja S."/>
            <person name="Hansen M."/>
            <person name="Howarth C."/>
            <person name="Imamovic A."/>
            <person name="Larimer J."/>
            <person name="McCowan C."/>
            <person name="Murphy C."/>
            <person name="Neiman D."/>
            <person name="Pearson M."/>
            <person name="Priest M."/>
            <person name="Roberts A."/>
            <person name="Saif S."/>
            <person name="Shea T."/>
            <person name="Sisk P."/>
            <person name="Sykes S."/>
            <person name="Wortman J."/>
            <person name="Nusbaum C."/>
            <person name="Birren B."/>
        </authorList>
    </citation>
    <scope>NUCLEOTIDE SEQUENCE [LARGE SCALE GENOMIC DNA]</scope>
    <source>
        <strain evidence="1 3">ATCC 43197</strain>
    </source>
</reference>
<evidence type="ECO:0000313" key="3">
    <source>
        <dbReference type="Proteomes" id="UP000013783"/>
    </source>
</evidence>
<dbReference type="EMBL" id="AJAK01000019">
    <property type="protein sequence ID" value="EOH75673.1"/>
    <property type="molecule type" value="Genomic_DNA"/>
</dbReference>
<dbReference type="PATRIC" id="fig|1158601.3.peg.2639"/>
<evidence type="ECO:0000313" key="1">
    <source>
        <dbReference type="EMBL" id="EOH75673.1"/>
    </source>
</evidence>
<dbReference type="AlphaFoldDB" id="R2NXA2"/>
<dbReference type="Proteomes" id="UP000013783">
    <property type="component" value="Unassembled WGS sequence"/>
</dbReference>
<keyword evidence="4" id="KW-1185">Reference proteome</keyword>
<gene>
    <name evidence="2" type="ORF">I585_03021</name>
    <name evidence="1" type="ORF">UAI_02682</name>
</gene>
<sequence>MINDVEKLTLLYDRMIENLNEFTMTPIDQIEKLKGFPVADEIASDFSDITIKYAKELFDAEWIDKEQFQKFLDVDGYLEKMSENKDLWSEEALKSAPEWEECREMGLELLSSLGY</sequence>
<organism evidence="1 3">
    <name type="scientific">Enterococcus malodoratus ATCC 43197</name>
    <dbReference type="NCBI Taxonomy" id="1158601"/>
    <lineage>
        <taxon>Bacteria</taxon>
        <taxon>Bacillati</taxon>
        <taxon>Bacillota</taxon>
        <taxon>Bacilli</taxon>
        <taxon>Lactobacillales</taxon>
        <taxon>Enterococcaceae</taxon>
        <taxon>Enterococcus</taxon>
    </lineage>
</organism>
<evidence type="ECO:0000313" key="4">
    <source>
        <dbReference type="Proteomes" id="UP000014148"/>
    </source>
</evidence>
<comment type="caution">
    <text evidence="1">The sequence shown here is derived from an EMBL/GenBank/DDBJ whole genome shotgun (WGS) entry which is preliminary data.</text>
</comment>
<dbReference type="Proteomes" id="UP000014148">
    <property type="component" value="Unassembled WGS sequence"/>
</dbReference>
<dbReference type="eggNOG" id="ENOG5030740">
    <property type="taxonomic scope" value="Bacteria"/>
</dbReference>
<name>R2NXA2_9ENTE</name>
<dbReference type="EMBL" id="ASWA01000003">
    <property type="protein sequence ID" value="EOT67500.1"/>
    <property type="molecule type" value="Genomic_DNA"/>
</dbReference>